<keyword evidence="5" id="KW-1185">Reference proteome</keyword>
<reference evidence="4" key="2">
    <citation type="submission" date="2016-11" db="EMBL/GenBank/DDBJ databases">
        <title>Complete genome sequence of Virgibacillus pantothenticus 21D, a halophilic bacterium isolated from the deep hypersaline anoxic basin Discovery in the Mediterranean Sea.</title>
        <authorList>
            <person name="Zeaiter Z."/>
            <person name="Booth J.M."/>
            <person name="Prosdocimi E.M."/>
            <person name="Mapelli F."/>
            <person name="Fusi M."/>
            <person name="Daffonchio D."/>
            <person name="Borin S."/>
            <person name="Crotti E."/>
        </authorList>
    </citation>
    <scope>NUCLEOTIDE SEQUENCE [LARGE SCALE GENOMIC DNA]</scope>
    <source>
        <strain evidence="4">21D</strain>
    </source>
</reference>
<proteinExistence type="predicted"/>
<evidence type="ECO:0000313" key="2">
    <source>
        <dbReference type="EMBL" id="AUJ24273.1"/>
    </source>
</evidence>
<dbReference type="EMBL" id="CP018622">
    <property type="protein sequence ID" value="AUJ24273.1"/>
    <property type="molecule type" value="Genomic_DNA"/>
</dbReference>
<reference evidence="3 5" key="3">
    <citation type="submission" date="2024-01" db="EMBL/GenBank/DDBJ databases">
        <title>Survival strategy associated with biotechnological potential of Virgibacillus dokdonensis T4.6 isolated from salt-fermented shrimp paste.</title>
        <authorList>
            <person name="Doan T.V."/>
            <person name="Quach N.T."/>
            <person name="Phi Q.-T."/>
        </authorList>
    </citation>
    <scope>NUCLEOTIDE SEQUENCE [LARGE SCALE GENOMIC DNA]</scope>
    <source>
        <strain evidence="3 5">T4.6</strain>
    </source>
</reference>
<reference evidence="2" key="1">
    <citation type="submission" date="2016-11" db="EMBL/GenBank/DDBJ databases">
        <title>Complete genome sequence of Virgibacillus dokdonensis 21D, a halophilic bacterium isolated from the deep hypersaline anoxic basin Discovery in the Mediterranean Sea.</title>
        <authorList>
            <person name="Zeaiter Z."/>
            <person name="Booth J.M."/>
            <person name="Prosdocimi E.M."/>
            <person name="Mapelli F."/>
            <person name="Fusi M."/>
            <person name="Daffonchio D."/>
            <person name="Borin S."/>
            <person name="Crotti E."/>
        </authorList>
    </citation>
    <scope>NUCLEOTIDE SEQUENCE</scope>
    <source>
        <strain evidence="2">21D</strain>
    </source>
</reference>
<name>A0A2K9IZR0_9BACI</name>
<dbReference type="EMBL" id="JAZHPM010000017">
    <property type="protein sequence ID" value="MEF2292459.1"/>
    <property type="molecule type" value="Genomic_DNA"/>
</dbReference>
<organism evidence="2 4">
    <name type="scientific">Virgibacillus dokdonensis</name>
    <dbReference type="NCBI Taxonomy" id="302167"/>
    <lineage>
        <taxon>Bacteria</taxon>
        <taxon>Bacillati</taxon>
        <taxon>Bacillota</taxon>
        <taxon>Bacilli</taxon>
        <taxon>Bacillales</taxon>
        <taxon>Bacillaceae</taxon>
        <taxon>Virgibacillus</taxon>
    </lineage>
</organism>
<dbReference type="Proteomes" id="UP001356080">
    <property type="component" value="Unassembled WGS sequence"/>
</dbReference>
<sequence>MKSSQEKAGWKETIICYVVILIILSIFLGTIVISGEITGTHWMDYLRKFEWDVNIDLLRQLFLID</sequence>
<keyword evidence="1" id="KW-0472">Membrane</keyword>
<gene>
    <name evidence="2" type="ORF">A21D_01174</name>
    <name evidence="3" type="ORF">V2W34_10650</name>
</gene>
<accession>A0A2K9IZR0</accession>
<evidence type="ECO:0000313" key="4">
    <source>
        <dbReference type="Proteomes" id="UP000234237"/>
    </source>
</evidence>
<keyword evidence="1" id="KW-0812">Transmembrane</keyword>
<dbReference type="RefSeq" id="WP_077706634.1">
    <property type="nucleotide sequence ID" value="NZ_CP018622.1"/>
</dbReference>
<keyword evidence="1" id="KW-1133">Transmembrane helix</keyword>
<evidence type="ECO:0000313" key="3">
    <source>
        <dbReference type="EMBL" id="MEF2292459.1"/>
    </source>
</evidence>
<dbReference type="KEGG" id="vpn:A21D_01174"/>
<evidence type="ECO:0000256" key="1">
    <source>
        <dbReference type="SAM" id="Phobius"/>
    </source>
</evidence>
<evidence type="ECO:0000313" key="5">
    <source>
        <dbReference type="Proteomes" id="UP001356080"/>
    </source>
</evidence>
<feature type="transmembrane region" description="Helical" evidence="1">
    <location>
        <begin position="12"/>
        <end position="33"/>
    </location>
</feature>
<dbReference type="AlphaFoldDB" id="A0A2K9IZR0"/>
<dbReference type="Proteomes" id="UP000234237">
    <property type="component" value="Chromosome"/>
</dbReference>
<protein>
    <submittedName>
        <fullName evidence="2">Uncharacterized protein</fullName>
    </submittedName>
</protein>